<evidence type="ECO:0000313" key="2">
    <source>
        <dbReference type="EMBL" id="KAK3201601.1"/>
    </source>
</evidence>
<organism evidence="2 3">
    <name type="scientific">Pseudopithomyces chartarum</name>
    <dbReference type="NCBI Taxonomy" id="1892770"/>
    <lineage>
        <taxon>Eukaryota</taxon>
        <taxon>Fungi</taxon>
        <taxon>Dikarya</taxon>
        <taxon>Ascomycota</taxon>
        <taxon>Pezizomycotina</taxon>
        <taxon>Dothideomycetes</taxon>
        <taxon>Pleosporomycetidae</taxon>
        <taxon>Pleosporales</taxon>
        <taxon>Massarineae</taxon>
        <taxon>Didymosphaeriaceae</taxon>
        <taxon>Pseudopithomyces</taxon>
    </lineage>
</organism>
<comment type="caution">
    <text evidence="2">The sequence shown here is derived from an EMBL/GenBank/DDBJ whole genome shotgun (WGS) entry which is preliminary data.</text>
</comment>
<protein>
    <recommendedName>
        <fullName evidence="4">Myb-like domain-containing protein</fullName>
    </recommendedName>
</protein>
<gene>
    <name evidence="2" type="ORF">GRF29_185g1420765</name>
</gene>
<keyword evidence="3" id="KW-1185">Reference proteome</keyword>
<name>A0AAN6LT12_9PLEO</name>
<reference evidence="2 3" key="1">
    <citation type="submission" date="2021-02" db="EMBL/GenBank/DDBJ databases">
        <title>Genome assembly of Pseudopithomyces chartarum.</title>
        <authorList>
            <person name="Jauregui R."/>
            <person name="Singh J."/>
            <person name="Voisey C."/>
        </authorList>
    </citation>
    <scope>NUCLEOTIDE SEQUENCE [LARGE SCALE GENOMIC DNA]</scope>
    <source>
        <strain evidence="2 3">AGR01</strain>
    </source>
</reference>
<accession>A0AAN6LT12</accession>
<proteinExistence type="predicted"/>
<dbReference type="AlphaFoldDB" id="A0AAN6LT12"/>
<sequence length="135" mass="16355">MSSSEDPPVLTPEQNAEIAESWRLVLENLRSKEEESSEEEFEDSDEEASTSEQLSRHRKSWTIDEDKELLRRWMRKEEDDAIGVAMGRTTLSVRQRRRWLQWEKVDRFGKRTYDEFWVQVKDEFWKELGKEQKKE</sequence>
<evidence type="ECO:0000313" key="3">
    <source>
        <dbReference type="Proteomes" id="UP001280581"/>
    </source>
</evidence>
<dbReference type="Proteomes" id="UP001280581">
    <property type="component" value="Unassembled WGS sequence"/>
</dbReference>
<dbReference type="EMBL" id="WVTA01000016">
    <property type="protein sequence ID" value="KAK3201601.1"/>
    <property type="molecule type" value="Genomic_DNA"/>
</dbReference>
<evidence type="ECO:0008006" key="4">
    <source>
        <dbReference type="Google" id="ProtNLM"/>
    </source>
</evidence>
<evidence type="ECO:0000256" key="1">
    <source>
        <dbReference type="SAM" id="MobiDB-lite"/>
    </source>
</evidence>
<feature type="compositionally biased region" description="Acidic residues" evidence="1">
    <location>
        <begin position="35"/>
        <end position="49"/>
    </location>
</feature>
<feature type="region of interest" description="Disordered" evidence="1">
    <location>
        <begin position="30"/>
        <end position="59"/>
    </location>
</feature>